<dbReference type="EMBL" id="CM056743">
    <property type="protein sequence ID" value="KAJ8671605.1"/>
    <property type="molecule type" value="Genomic_DNA"/>
</dbReference>
<proteinExistence type="predicted"/>
<keyword evidence="2" id="KW-1185">Reference proteome</keyword>
<dbReference type="Proteomes" id="UP001239111">
    <property type="component" value="Chromosome 3"/>
</dbReference>
<protein>
    <submittedName>
        <fullName evidence="1">Uncharacterized protein</fullName>
    </submittedName>
</protein>
<reference evidence="1" key="1">
    <citation type="submission" date="2023-04" db="EMBL/GenBank/DDBJ databases">
        <title>A chromosome-level genome assembly of the parasitoid wasp Eretmocerus hayati.</title>
        <authorList>
            <person name="Zhong Y."/>
            <person name="Liu S."/>
            <person name="Liu Y."/>
        </authorList>
    </citation>
    <scope>NUCLEOTIDE SEQUENCE</scope>
    <source>
        <strain evidence="1">ZJU_SS_LIU_2023</strain>
    </source>
</reference>
<comment type="caution">
    <text evidence="1">The sequence shown here is derived from an EMBL/GenBank/DDBJ whole genome shotgun (WGS) entry which is preliminary data.</text>
</comment>
<gene>
    <name evidence="1" type="ORF">QAD02_002864</name>
</gene>
<name>A0ACC2NK31_9HYME</name>
<sequence>MWCPSSSRCRGGCRARSTKSIGEIAIRVFRACTELGIRSVAIYSEQDKMQMHRQKADESYIVGRGLPPVQAYLNSSEIIRIAKENKIDAIHPGYGFLSERADFAEQVIDSGIRFIGPKPDVVRRMGDKLRRQLSRNAARRSSLILRTSPAKAMSSETSSSVTSASIALAPSGVPDEAAPDGQWEIPGSVELRCTPGKPRNTSGSPPPRGLFFHNSGRRTNVPPAYNLAPSGPRPSNRNRRNGPDQGGTPLVSLPSPQKICQLS</sequence>
<organism evidence="1 2">
    <name type="scientific">Eretmocerus hayati</name>
    <dbReference type="NCBI Taxonomy" id="131215"/>
    <lineage>
        <taxon>Eukaryota</taxon>
        <taxon>Metazoa</taxon>
        <taxon>Ecdysozoa</taxon>
        <taxon>Arthropoda</taxon>
        <taxon>Hexapoda</taxon>
        <taxon>Insecta</taxon>
        <taxon>Pterygota</taxon>
        <taxon>Neoptera</taxon>
        <taxon>Endopterygota</taxon>
        <taxon>Hymenoptera</taxon>
        <taxon>Apocrita</taxon>
        <taxon>Proctotrupomorpha</taxon>
        <taxon>Chalcidoidea</taxon>
        <taxon>Aphelinidae</taxon>
        <taxon>Aphelininae</taxon>
        <taxon>Eretmocerus</taxon>
    </lineage>
</organism>
<evidence type="ECO:0000313" key="1">
    <source>
        <dbReference type="EMBL" id="KAJ8671605.1"/>
    </source>
</evidence>
<evidence type="ECO:0000313" key="2">
    <source>
        <dbReference type="Proteomes" id="UP001239111"/>
    </source>
</evidence>
<accession>A0ACC2NK31</accession>